<name>A0ABD0KKA4_9CAEN</name>
<keyword evidence="3" id="KW-1185">Reference proteome</keyword>
<feature type="non-terminal residue" evidence="2">
    <location>
        <position position="1"/>
    </location>
</feature>
<organism evidence="2 3">
    <name type="scientific">Batillaria attramentaria</name>
    <dbReference type="NCBI Taxonomy" id="370345"/>
    <lineage>
        <taxon>Eukaryota</taxon>
        <taxon>Metazoa</taxon>
        <taxon>Spiralia</taxon>
        <taxon>Lophotrochozoa</taxon>
        <taxon>Mollusca</taxon>
        <taxon>Gastropoda</taxon>
        <taxon>Caenogastropoda</taxon>
        <taxon>Sorbeoconcha</taxon>
        <taxon>Cerithioidea</taxon>
        <taxon>Batillariidae</taxon>
        <taxon>Batillaria</taxon>
    </lineage>
</organism>
<dbReference type="AlphaFoldDB" id="A0ABD0KKA4"/>
<gene>
    <name evidence="2" type="ORF">BaRGS_00021303</name>
</gene>
<proteinExistence type="predicted"/>
<dbReference type="EMBL" id="JACVVK020000164">
    <property type="protein sequence ID" value="KAK7487462.1"/>
    <property type="molecule type" value="Genomic_DNA"/>
</dbReference>
<sequence>LLFNMWPFFFGGSDLWGGHWLPRCVDTNQQIDNGIPDSNNAKEQNRLQPAARG</sequence>
<comment type="caution">
    <text evidence="2">The sequence shown here is derived from an EMBL/GenBank/DDBJ whole genome shotgun (WGS) entry which is preliminary data.</text>
</comment>
<evidence type="ECO:0000313" key="3">
    <source>
        <dbReference type="Proteomes" id="UP001519460"/>
    </source>
</evidence>
<evidence type="ECO:0000256" key="1">
    <source>
        <dbReference type="SAM" id="MobiDB-lite"/>
    </source>
</evidence>
<accession>A0ABD0KKA4</accession>
<protein>
    <submittedName>
        <fullName evidence="2">Uncharacterized protein</fullName>
    </submittedName>
</protein>
<dbReference type="Proteomes" id="UP001519460">
    <property type="component" value="Unassembled WGS sequence"/>
</dbReference>
<feature type="region of interest" description="Disordered" evidence="1">
    <location>
        <begin position="31"/>
        <end position="53"/>
    </location>
</feature>
<feature type="compositionally biased region" description="Polar residues" evidence="1">
    <location>
        <begin position="31"/>
        <end position="42"/>
    </location>
</feature>
<reference evidence="2 3" key="1">
    <citation type="journal article" date="2023" name="Sci. Data">
        <title>Genome assembly of the Korean intertidal mud-creeper Batillaria attramentaria.</title>
        <authorList>
            <person name="Patra A.K."/>
            <person name="Ho P.T."/>
            <person name="Jun S."/>
            <person name="Lee S.J."/>
            <person name="Kim Y."/>
            <person name="Won Y.J."/>
        </authorList>
    </citation>
    <scope>NUCLEOTIDE SEQUENCE [LARGE SCALE GENOMIC DNA]</scope>
    <source>
        <strain evidence="2">Wonlab-2016</strain>
    </source>
</reference>
<evidence type="ECO:0000313" key="2">
    <source>
        <dbReference type="EMBL" id="KAK7487462.1"/>
    </source>
</evidence>